<evidence type="ECO:0000313" key="3">
    <source>
        <dbReference type="Proteomes" id="UP001499878"/>
    </source>
</evidence>
<evidence type="ECO:0000256" key="1">
    <source>
        <dbReference type="SAM" id="MobiDB-lite"/>
    </source>
</evidence>
<gene>
    <name evidence="2" type="ORF">GCM10023323_42810</name>
</gene>
<comment type="caution">
    <text evidence="2">The sequence shown here is derived from an EMBL/GenBank/DDBJ whole genome shotgun (WGS) entry which is preliminary data.</text>
</comment>
<name>A0ABP9T9C4_9ACTN</name>
<reference evidence="3" key="1">
    <citation type="journal article" date="2019" name="Int. J. Syst. Evol. Microbiol.">
        <title>The Global Catalogue of Microorganisms (GCM) 10K type strain sequencing project: providing services to taxonomists for standard genome sequencing and annotation.</title>
        <authorList>
            <consortium name="The Broad Institute Genomics Platform"/>
            <consortium name="The Broad Institute Genome Sequencing Center for Infectious Disease"/>
            <person name="Wu L."/>
            <person name="Ma J."/>
        </authorList>
    </citation>
    <scope>NUCLEOTIDE SEQUENCE [LARGE SCALE GENOMIC DNA]</scope>
    <source>
        <strain evidence="3">JCM 18306</strain>
    </source>
</reference>
<dbReference type="Proteomes" id="UP001499878">
    <property type="component" value="Unassembled WGS sequence"/>
</dbReference>
<feature type="compositionally biased region" description="Basic and acidic residues" evidence="1">
    <location>
        <begin position="14"/>
        <end position="31"/>
    </location>
</feature>
<accession>A0ABP9T9C4</accession>
<evidence type="ECO:0000313" key="2">
    <source>
        <dbReference type="EMBL" id="GAA5211388.1"/>
    </source>
</evidence>
<organism evidence="2 3">
    <name type="scientific">Streptomyces thinghirensis</name>
    <dbReference type="NCBI Taxonomy" id="551547"/>
    <lineage>
        <taxon>Bacteria</taxon>
        <taxon>Bacillati</taxon>
        <taxon>Actinomycetota</taxon>
        <taxon>Actinomycetes</taxon>
        <taxon>Kitasatosporales</taxon>
        <taxon>Streptomycetaceae</taxon>
        <taxon>Streptomyces</taxon>
    </lineage>
</organism>
<dbReference type="EMBL" id="BAABJR010000010">
    <property type="protein sequence ID" value="GAA5211388.1"/>
    <property type="molecule type" value="Genomic_DNA"/>
</dbReference>
<feature type="region of interest" description="Disordered" evidence="1">
    <location>
        <begin position="1"/>
        <end position="43"/>
    </location>
</feature>
<sequence length="59" mass="6514">MVDSQRPFPSLAHSTDRGTDHSADRGTDECLPRGARKHTPMAHETQCSADNYFVTLPNS</sequence>
<protein>
    <submittedName>
        <fullName evidence="2">Uncharacterized protein</fullName>
    </submittedName>
</protein>
<proteinExistence type="predicted"/>
<keyword evidence="3" id="KW-1185">Reference proteome</keyword>